<organism evidence="5 6">
    <name type="scientific">Alloalcanivorax gelatiniphagus</name>
    <dbReference type="NCBI Taxonomy" id="1194167"/>
    <lineage>
        <taxon>Bacteria</taxon>
        <taxon>Pseudomonadati</taxon>
        <taxon>Pseudomonadota</taxon>
        <taxon>Gammaproteobacteria</taxon>
        <taxon>Oceanospirillales</taxon>
        <taxon>Alcanivoracaceae</taxon>
        <taxon>Alloalcanivorax</taxon>
    </lineage>
</organism>
<dbReference type="Pfam" id="PF02311">
    <property type="entry name" value="AraC_binding"/>
    <property type="match status" value="1"/>
</dbReference>
<sequence>MTTSSQGDNWVRVGRDADSGIETIRAHFEGHAYDPHWHDTYAVGVTEQGVQRFHVGRVRHESVPGRAMLLEPGQVHDGVGPVPGGFTYRLLYLDPGWLRDQMGRLFAQIPDTFELSFAATLCDDRRVTGAIATAFEALQEGEMRLVRQTAVDRLLARLTDHARWRTAADRTPLEPSPARRARDYLHAHLTEDPGLDDLAAAAGVDRFRLSRSFKAAFGVPPHAYLVQLRLVRARRLLAAGWSPADTAAAVGFADQSHLGRWFRRAYAMTPAYYRRRTKLPD</sequence>
<evidence type="ECO:0000313" key="5">
    <source>
        <dbReference type="EMBL" id="TMW14665.1"/>
    </source>
</evidence>
<feature type="domain" description="HTH araC/xylS-type" evidence="4">
    <location>
        <begin position="179"/>
        <end position="276"/>
    </location>
</feature>
<dbReference type="InterPro" id="IPR018060">
    <property type="entry name" value="HTH_AraC"/>
</dbReference>
<reference evidence="5 6" key="1">
    <citation type="submission" date="2019-05" db="EMBL/GenBank/DDBJ databases">
        <title>Genome of Alcanivorax gelatiniphagus, an oil degrading marine bacteria.</title>
        <authorList>
            <person name="Kwon K.K."/>
        </authorList>
    </citation>
    <scope>NUCLEOTIDE SEQUENCE [LARGE SCALE GENOMIC DNA]</scope>
    <source>
        <strain evidence="5 6">MEBiC 08158</strain>
    </source>
</reference>
<keyword evidence="3" id="KW-0804">Transcription</keyword>
<dbReference type="PANTHER" id="PTHR46796:SF2">
    <property type="entry name" value="TRANSCRIPTIONAL REGULATORY PROTEIN"/>
    <property type="match status" value="1"/>
</dbReference>
<dbReference type="InterPro" id="IPR050204">
    <property type="entry name" value="AraC_XylS_family_regulators"/>
</dbReference>
<dbReference type="InterPro" id="IPR003313">
    <property type="entry name" value="AraC-bd"/>
</dbReference>
<evidence type="ECO:0000256" key="3">
    <source>
        <dbReference type="ARBA" id="ARBA00023163"/>
    </source>
</evidence>
<evidence type="ECO:0000313" key="6">
    <source>
        <dbReference type="Proteomes" id="UP000739180"/>
    </source>
</evidence>
<dbReference type="InterPro" id="IPR037923">
    <property type="entry name" value="HTH-like"/>
</dbReference>
<proteinExistence type="predicted"/>
<evidence type="ECO:0000256" key="1">
    <source>
        <dbReference type="ARBA" id="ARBA00023015"/>
    </source>
</evidence>
<accession>A0ABY2XPU3</accession>
<name>A0ABY2XPU3_9GAMM</name>
<dbReference type="SMART" id="SM00342">
    <property type="entry name" value="HTH_ARAC"/>
    <property type="match status" value="1"/>
</dbReference>
<comment type="caution">
    <text evidence="5">The sequence shown here is derived from an EMBL/GenBank/DDBJ whole genome shotgun (WGS) entry which is preliminary data.</text>
</comment>
<dbReference type="PROSITE" id="PS01124">
    <property type="entry name" value="HTH_ARAC_FAMILY_2"/>
    <property type="match status" value="1"/>
</dbReference>
<keyword evidence="1" id="KW-0805">Transcription regulation</keyword>
<dbReference type="SUPFAM" id="SSF51215">
    <property type="entry name" value="Regulatory protein AraC"/>
    <property type="match status" value="1"/>
</dbReference>
<gene>
    <name evidence="5" type="ORF">FGS76_02445</name>
</gene>
<dbReference type="Proteomes" id="UP000739180">
    <property type="component" value="Unassembled WGS sequence"/>
</dbReference>
<evidence type="ECO:0000259" key="4">
    <source>
        <dbReference type="PROSITE" id="PS01124"/>
    </source>
</evidence>
<evidence type="ECO:0000256" key="2">
    <source>
        <dbReference type="ARBA" id="ARBA00023125"/>
    </source>
</evidence>
<protein>
    <submittedName>
        <fullName evidence="5">AraC family transcriptional regulator</fullName>
    </submittedName>
</protein>
<keyword evidence="6" id="KW-1185">Reference proteome</keyword>
<dbReference type="InterPro" id="IPR009057">
    <property type="entry name" value="Homeodomain-like_sf"/>
</dbReference>
<dbReference type="Pfam" id="PF12833">
    <property type="entry name" value="HTH_18"/>
    <property type="match status" value="1"/>
</dbReference>
<dbReference type="Gene3D" id="1.10.10.60">
    <property type="entry name" value="Homeodomain-like"/>
    <property type="match status" value="1"/>
</dbReference>
<dbReference type="PANTHER" id="PTHR46796">
    <property type="entry name" value="HTH-TYPE TRANSCRIPTIONAL ACTIVATOR RHAS-RELATED"/>
    <property type="match status" value="1"/>
</dbReference>
<dbReference type="SUPFAM" id="SSF46689">
    <property type="entry name" value="Homeodomain-like"/>
    <property type="match status" value="2"/>
</dbReference>
<dbReference type="RefSeq" id="WP_138771032.1">
    <property type="nucleotide sequence ID" value="NZ_JBHSSX010000057.1"/>
</dbReference>
<dbReference type="EMBL" id="VCQT01000012">
    <property type="protein sequence ID" value="TMW14665.1"/>
    <property type="molecule type" value="Genomic_DNA"/>
</dbReference>
<keyword evidence="2" id="KW-0238">DNA-binding</keyword>